<dbReference type="Proteomes" id="UP000243217">
    <property type="component" value="Unassembled WGS sequence"/>
</dbReference>
<evidence type="ECO:0000256" key="4">
    <source>
        <dbReference type="PROSITE-ProRule" id="PRU00091"/>
    </source>
</evidence>
<evidence type="ECO:0000313" key="6">
    <source>
        <dbReference type="EMBL" id="OQR95590.1"/>
    </source>
</evidence>
<dbReference type="OrthoDB" id="73840at2759"/>
<feature type="domain" description="FYVE-type" evidence="5">
    <location>
        <begin position="24"/>
        <end position="84"/>
    </location>
</feature>
<protein>
    <recommendedName>
        <fullName evidence="5">FYVE-type domain-containing protein</fullName>
    </recommendedName>
</protein>
<evidence type="ECO:0000256" key="3">
    <source>
        <dbReference type="ARBA" id="ARBA00022833"/>
    </source>
</evidence>
<dbReference type="InterPro" id="IPR000306">
    <property type="entry name" value="Znf_FYVE"/>
</dbReference>
<gene>
    <name evidence="6" type="ORF">THRCLA_22110</name>
</gene>
<keyword evidence="2 4" id="KW-0863">Zinc-finger</keyword>
<keyword evidence="3" id="KW-0862">Zinc</keyword>
<name>A0A1V9ZCM4_9STRA</name>
<dbReference type="GO" id="GO:0008270">
    <property type="term" value="F:zinc ion binding"/>
    <property type="evidence" value="ECO:0007669"/>
    <property type="project" value="UniProtKB-KW"/>
</dbReference>
<dbReference type="PANTHER" id="PTHR43102:SF2">
    <property type="entry name" value="GAF DOMAIN-CONTAINING PROTEIN"/>
    <property type="match status" value="1"/>
</dbReference>
<dbReference type="Gene3D" id="3.30.40.10">
    <property type="entry name" value="Zinc/RING finger domain, C3HC4 (zinc finger)"/>
    <property type="match status" value="1"/>
</dbReference>
<dbReference type="STRING" id="74557.A0A1V9ZCM4"/>
<dbReference type="SMART" id="SM00064">
    <property type="entry name" value="FYVE"/>
    <property type="match status" value="1"/>
</dbReference>
<dbReference type="InterPro" id="IPR013083">
    <property type="entry name" value="Znf_RING/FYVE/PHD"/>
</dbReference>
<dbReference type="InterPro" id="IPR011011">
    <property type="entry name" value="Znf_FYVE_PHD"/>
</dbReference>
<proteinExistence type="predicted"/>
<accession>A0A1V9ZCM4</accession>
<dbReference type="SUPFAM" id="SSF57903">
    <property type="entry name" value="FYVE/PHD zinc finger"/>
    <property type="match status" value="1"/>
</dbReference>
<dbReference type="AlphaFoldDB" id="A0A1V9ZCM4"/>
<evidence type="ECO:0000256" key="2">
    <source>
        <dbReference type="ARBA" id="ARBA00022771"/>
    </source>
</evidence>
<comment type="caution">
    <text evidence="6">The sequence shown here is derived from an EMBL/GenBank/DDBJ whole genome shotgun (WGS) entry which is preliminary data.</text>
</comment>
<dbReference type="EMBL" id="JNBS01002079">
    <property type="protein sequence ID" value="OQR95590.1"/>
    <property type="molecule type" value="Genomic_DNA"/>
</dbReference>
<evidence type="ECO:0000256" key="1">
    <source>
        <dbReference type="ARBA" id="ARBA00022723"/>
    </source>
</evidence>
<dbReference type="PROSITE" id="PS50178">
    <property type="entry name" value="ZF_FYVE"/>
    <property type="match status" value="1"/>
</dbReference>
<reference evidence="6 7" key="1">
    <citation type="journal article" date="2014" name="Genome Biol. Evol.">
        <title>The secreted proteins of Achlya hypogyna and Thraustotheca clavata identify the ancestral oomycete secretome and reveal gene acquisitions by horizontal gene transfer.</title>
        <authorList>
            <person name="Misner I."/>
            <person name="Blouin N."/>
            <person name="Leonard G."/>
            <person name="Richards T.A."/>
            <person name="Lane C.E."/>
        </authorList>
    </citation>
    <scope>NUCLEOTIDE SEQUENCE [LARGE SCALE GENOMIC DNA]</scope>
    <source>
        <strain evidence="6 7">ATCC 34112</strain>
    </source>
</reference>
<organism evidence="6 7">
    <name type="scientific">Thraustotheca clavata</name>
    <dbReference type="NCBI Taxonomy" id="74557"/>
    <lineage>
        <taxon>Eukaryota</taxon>
        <taxon>Sar</taxon>
        <taxon>Stramenopiles</taxon>
        <taxon>Oomycota</taxon>
        <taxon>Saprolegniomycetes</taxon>
        <taxon>Saprolegniales</taxon>
        <taxon>Achlyaceae</taxon>
        <taxon>Thraustotheca</taxon>
    </lineage>
</organism>
<dbReference type="PANTHER" id="PTHR43102">
    <property type="entry name" value="SLR1143 PROTEIN"/>
    <property type="match status" value="1"/>
</dbReference>
<dbReference type="Pfam" id="PF01363">
    <property type="entry name" value="FYVE"/>
    <property type="match status" value="1"/>
</dbReference>
<evidence type="ECO:0000313" key="7">
    <source>
        <dbReference type="Proteomes" id="UP000243217"/>
    </source>
</evidence>
<keyword evidence="1" id="KW-0479">Metal-binding</keyword>
<evidence type="ECO:0000259" key="5">
    <source>
        <dbReference type="PROSITE" id="PS50178"/>
    </source>
</evidence>
<sequence>MLAPTHSLTVHVSALALPEYYIKDSHRERCPMCQRRFHLFRRRHHCRLCGEVACHECTQFVTLVLPGSGSSSARSCCRCIDVKCRVLPLGKEAELEFWG</sequence>
<keyword evidence="7" id="KW-1185">Reference proteome</keyword>
<dbReference type="InterPro" id="IPR017455">
    <property type="entry name" value="Znf_FYVE-rel"/>
</dbReference>